<proteinExistence type="predicted"/>
<gene>
    <name evidence="2" type="ORF">LX32DRAFT_42840</name>
</gene>
<protein>
    <submittedName>
        <fullName evidence="2">Uncharacterized protein</fullName>
    </submittedName>
</protein>
<feature type="region of interest" description="Disordered" evidence="1">
    <location>
        <begin position="159"/>
        <end position="178"/>
    </location>
</feature>
<name>A0AAD9M8M9_9PEZI</name>
<reference evidence="2" key="1">
    <citation type="submission" date="2021-06" db="EMBL/GenBank/DDBJ databases">
        <title>Comparative genomics, transcriptomics and evolutionary studies reveal genomic signatures of adaptation to plant cell wall in hemibiotrophic fungi.</title>
        <authorList>
            <consortium name="DOE Joint Genome Institute"/>
            <person name="Baroncelli R."/>
            <person name="Diaz J.F."/>
            <person name="Benocci T."/>
            <person name="Peng M."/>
            <person name="Battaglia E."/>
            <person name="Haridas S."/>
            <person name="Andreopoulos W."/>
            <person name="Labutti K."/>
            <person name="Pangilinan J."/>
            <person name="Floch G.L."/>
            <person name="Makela M.R."/>
            <person name="Henrissat B."/>
            <person name="Grigoriev I.V."/>
            <person name="Crouch J.A."/>
            <person name="De Vries R.P."/>
            <person name="Sukno S.A."/>
            <person name="Thon M.R."/>
        </authorList>
    </citation>
    <scope>NUCLEOTIDE SEQUENCE</scope>
    <source>
        <strain evidence="2">MAFF235873</strain>
    </source>
</reference>
<comment type="caution">
    <text evidence="2">The sequence shown here is derived from an EMBL/GenBank/DDBJ whole genome shotgun (WGS) entry which is preliminary data.</text>
</comment>
<sequence length="178" mass="19607">MHYLGRHSFCSADASPDSSICTYRTYSYNRPTITRVSSQPAWPSHEPWMSDSLNPTSAMGRTPASSNQERLGSIWVHTHHRRSASVPTHLPTYSSTYVVWCESLCVHVPVCRGPAVIEQAARARFGYCPRAYILSQYLRSTPAAAAAAAAAAVTNLRSGGWDTGTKAEKPRRRLPNDV</sequence>
<keyword evidence="3" id="KW-1185">Reference proteome</keyword>
<dbReference type="EMBL" id="MU842819">
    <property type="protein sequence ID" value="KAK2033795.1"/>
    <property type="molecule type" value="Genomic_DNA"/>
</dbReference>
<evidence type="ECO:0000256" key="1">
    <source>
        <dbReference type="SAM" id="MobiDB-lite"/>
    </source>
</evidence>
<accession>A0AAD9M8M9</accession>
<evidence type="ECO:0000313" key="3">
    <source>
        <dbReference type="Proteomes" id="UP001232148"/>
    </source>
</evidence>
<dbReference type="Proteomes" id="UP001232148">
    <property type="component" value="Unassembled WGS sequence"/>
</dbReference>
<dbReference type="AlphaFoldDB" id="A0AAD9M8M9"/>
<organism evidence="2 3">
    <name type="scientific">Colletotrichum zoysiae</name>
    <dbReference type="NCBI Taxonomy" id="1216348"/>
    <lineage>
        <taxon>Eukaryota</taxon>
        <taxon>Fungi</taxon>
        <taxon>Dikarya</taxon>
        <taxon>Ascomycota</taxon>
        <taxon>Pezizomycotina</taxon>
        <taxon>Sordariomycetes</taxon>
        <taxon>Hypocreomycetidae</taxon>
        <taxon>Glomerellales</taxon>
        <taxon>Glomerellaceae</taxon>
        <taxon>Colletotrichum</taxon>
        <taxon>Colletotrichum graminicola species complex</taxon>
    </lineage>
</organism>
<evidence type="ECO:0000313" key="2">
    <source>
        <dbReference type="EMBL" id="KAK2033795.1"/>
    </source>
</evidence>
<feature type="compositionally biased region" description="Basic residues" evidence="1">
    <location>
        <begin position="169"/>
        <end position="178"/>
    </location>
</feature>